<feature type="transmembrane region" description="Helical" evidence="8">
    <location>
        <begin position="181"/>
        <end position="201"/>
    </location>
</feature>
<dbReference type="SMART" id="SM00679">
    <property type="entry name" value="CTNS"/>
    <property type="match status" value="2"/>
</dbReference>
<dbReference type="GO" id="GO:0005829">
    <property type="term" value="C:cytosol"/>
    <property type="evidence" value="ECO:0007669"/>
    <property type="project" value="GOC"/>
</dbReference>
<evidence type="ECO:0000256" key="7">
    <source>
        <dbReference type="ARBA" id="ARBA00043159"/>
    </source>
</evidence>
<sequence length="238" mass="27327">MMDADGDGGWLLLSWVSSCLMVVGGIIPYIPQYQEIKKTSNTEGFSTWVCLVLLVANILRIFFWFGKYFEFPLLLQSILMIGAMLAILNLCCSTQSANRVSTKQRSFTDFQQKDFWNWSRFEDYVQFCLVFVVCGALLTYVFIDVPIFVEGVGLLALMTEAMLGLPQFLQNRRNRSTRGMSVKMVLLWMAGDCFKTTYFIIKETPAQFWLCGALQIGLDIAILSQVYNYKRTTDTKFW</sequence>
<feature type="transmembrane region" description="Helical" evidence="8">
    <location>
        <begin position="71"/>
        <end position="91"/>
    </location>
</feature>
<dbReference type="OrthoDB" id="292213at2759"/>
<dbReference type="GO" id="GO:0042147">
    <property type="term" value="P:retrograde transport, endosome to Golgi"/>
    <property type="evidence" value="ECO:0007669"/>
    <property type="project" value="TreeGrafter"/>
</dbReference>
<dbReference type="Proteomes" id="UP000228934">
    <property type="component" value="Unassembled WGS sequence"/>
</dbReference>
<keyword evidence="3" id="KW-0677">Repeat</keyword>
<keyword evidence="10" id="KW-1185">Reference proteome</keyword>
<keyword evidence="4 8" id="KW-1133">Transmembrane helix</keyword>
<dbReference type="InterPro" id="IPR006603">
    <property type="entry name" value="PQ-loop_rpt"/>
</dbReference>
<evidence type="ECO:0000313" key="9">
    <source>
        <dbReference type="EMBL" id="PIO39735.1"/>
    </source>
</evidence>
<dbReference type="InterPro" id="IPR052241">
    <property type="entry name" value="SLC66/Scramblase_ANY1"/>
</dbReference>
<dbReference type="Gene3D" id="1.20.1280.290">
    <property type="match status" value="2"/>
</dbReference>
<evidence type="ECO:0000256" key="1">
    <source>
        <dbReference type="ARBA" id="ARBA00004141"/>
    </source>
</evidence>
<accession>A0A2G9SI15</accession>
<dbReference type="GO" id="GO:0045332">
    <property type="term" value="P:phospholipid translocation"/>
    <property type="evidence" value="ECO:0007669"/>
    <property type="project" value="TreeGrafter"/>
</dbReference>
<evidence type="ECO:0000256" key="6">
    <source>
        <dbReference type="ARBA" id="ARBA00040648"/>
    </source>
</evidence>
<organism evidence="9 10">
    <name type="scientific">Aquarana catesbeiana</name>
    <name type="common">American bullfrog</name>
    <name type="synonym">Rana catesbeiana</name>
    <dbReference type="NCBI Taxonomy" id="8400"/>
    <lineage>
        <taxon>Eukaryota</taxon>
        <taxon>Metazoa</taxon>
        <taxon>Chordata</taxon>
        <taxon>Craniata</taxon>
        <taxon>Vertebrata</taxon>
        <taxon>Euteleostomi</taxon>
        <taxon>Amphibia</taxon>
        <taxon>Batrachia</taxon>
        <taxon>Anura</taxon>
        <taxon>Neobatrachia</taxon>
        <taxon>Ranoidea</taxon>
        <taxon>Ranidae</taxon>
        <taxon>Aquarana</taxon>
    </lineage>
</organism>
<keyword evidence="5 8" id="KW-0472">Membrane</keyword>
<dbReference type="GO" id="GO:0005802">
    <property type="term" value="C:trans-Golgi network"/>
    <property type="evidence" value="ECO:0007669"/>
    <property type="project" value="TreeGrafter"/>
</dbReference>
<dbReference type="PANTHER" id="PTHR14856:SF11">
    <property type="entry name" value="PQ-LOOP REPEAT-CONTAINING PROTEIN 1 ISOFORM X1"/>
    <property type="match status" value="1"/>
</dbReference>
<dbReference type="AlphaFoldDB" id="A0A2G9SI15"/>
<dbReference type="EMBL" id="KV924634">
    <property type="protein sequence ID" value="PIO39735.1"/>
    <property type="molecule type" value="Genomic_DNA"/>
</dbReference>
<feature type="transmembrane region" description="Helical" evidence="8">
    <location>
        <begin position="45"/>
        <end position="65"/>
    </location>
</feature>
<evidence type="ECO:0000313" key="10">
    <source>
        <dbReference type="Proteomes" id="UP000228934"/>
    </source>
</evidence>
<dbReference type="GO" id="GO:0005768">
    <property type="term" value="C:endosome"/>
    <property type="evidence" value="ECO:0007669"/>
    <property type="project" value="TreeGrafter"/>
</dbReference>
<feature type="transmembrane region" description="Helical" evidence="8">
    <location>
        <begin position="207"/>
        <end position="227"/>
    </location>
</feature>
<comment type="subcellular location">
    <subcellularLocation>
        <location evidence="1">Membrane</location>
        <topology evidence="1">Multi-pass membrane protein</topology>
    </subcellularLocation>
</comment>
<dbReference type="PANTHER" id="PTHR14856">
    <property type="entry name" value="PQ-LOOP REPEAT-CONTAINING PROTEIN 1-LIKE PROTEIN"/>
    <property type="match status" value="1"/>
</dbReference>
<evidence type="ECO:0000256" key="3">
    <source>
        <dbReference type="ARBA" id="ARBA00022737"/>
    </source>
</evidence>
<dbReference type="GO" id="GO:0016020">
    <property type="term" value="C:membrane"/>
    <property type="evidence" value="ECO:0007669"/>
    <property type="project" value="UniProtKB-SubCell"/>
</dbReference>
<keyword evidence="2 8" id="KW-0812">Transmembrane</keyword>
<evidence type="ECO:0000256" key="5">
    <source>
        <dbReference type="ARBA" id="ARBA00023136"/>
    </source>
</evidence>
<proteinExistence type="predicted"/>
<dbReference type="FunFam" id="1.20.1280.290:FF:000005">
    <property type="entry name" value="PQ-loop repeat-containing protein 1"/>
    <property type="match status" value="1"/>
</dbReference>
<evidence type="ECO:0000256" key="4">
    <source>
        <dbReference type="ARBA" id="ARBA00022989"/>
    </source>
</evidence>
<dbReference type="FunFam" id="1.20.1280.290:FF:000008">
    <property type="entry name" value="PQ-loop repeat-containing protein 1"/>
    <property type="match status" value="1"/>
</dbReference>
<feature type="transmembrane region" description="Helical" evidence="8">
    <location>
        <begin position="149"/>
        <end position="169"/>
    </location>
</feature>
<reference evidence="10" key="1">
    <citation type="journal article" date="2017" name="Nat. Commun.">
        <title>The North American bullfrog draft genome provides insight into hormonal regulation of long noncoding RNA.</title>
        <authorList>
            <person name="Hammond S.A."/>
            <person name="Warren R.L."/>
            <person name="Vandervalk B.P."/>
            <person name="Kucuk E."/>
            <person name="Khan H."/>
            <person name="Gibb E.A."/>
            <person name="Pandoh P."/>
            <person name="Kirk H."/>
            <person name="Zhao Y."/>
            <person name="Jones M."/>
            <person name="Mungall A.J."/>
            <person name="Coope R."/>
            <person name="Pleasance S."/>
            <person name="Moore R.A."/>
            <person name="Holt R.A."/>
            <person name="Round J.M."/>
            <person name="Ohora S."/>
            <person name="Walle B.V."/>
            <person name="Veldhoen N."/>
            <person name="Helbing C.C."/>
            <person name="Birol I."/>
        </authorList>
    </citation>
    <scope>NUCLEOTIDE SEQUENCE [LARGE SCALE GENOMIC DNA]</scope>
</reference>
<dbReference type="Pfam" id="PF04193">
    <property type="entry name" value="PQ-loop"/>
    <property type="match status" value="2"/>
</dbReference>
<protein>
    <recommendedName>
        <fullName evidence="6">Solute carrier family 66 member 2</fullName>
    </recommendedName>
    <alternativeName>
        <fullName evidence="7">PQ-loop repeat-containing protein 1</fullName>
    </alternativeName>
</protein>
<feature type="transmembrane region" description="Helical" evidence="8">
    <location>
        <begin position="124"/>
        <end position="143"/>
    </location>
</feature>
<name>A0A2G9SI15_AQUCT</name>
<evidence type="ECO:0000256" key="8">
    <source>
        <dbReference type="SAM" id="Phobius"/>
    </source>
</evidence>
<evidence type="ECO:0000256" key="2">
    <source>
        <dbReference type="ARBA" id="ARBA00022692"/>
    </source>
</evidence>
<feature type="transmembrane region" description="Helical" evidence="8">
    <location>
        <begin position="12"/>
        <end position="33"/>
    </location>
</feature>
<gene>
    <name evidence="9" type="ORF">AB205_0019420</name>
</gene>